<evidence type="ECO:0000256" key="1">
    <source>
        <dbReference type="SAM" id="Phobius"/>
    </source>
</evidence>
<keyword evidence="1" id="KW-1133">Transmembrane helix</keyword>
<feature type="transmembrane region" description="Helical" evidence="1">
    <location>
        <begin position="204"/>
        <end position="228"/>
    </location>
</feature>
<feature type="transmembrane region" description="Helical" evidence="1">
    <location>
        <begin position="289"/>
        <end position="312"/>
    </location>
</feature>
<feature type="transmembrane region" description="Helical" evidence="1">
    <location>
        <begin position="174"/>
        <end position="198"/>
    </location>
</feature>
<feature type="transmembrane region" description="Helical" evidence="1">
    <location>
        <begin position="240"/>
        <end position="260"/>
    </location>
</feature>
<feature type="transmembrane region" description="Helical" evidence="1">
    <location>
        <begin position="266"/>
        <end position="282"/>
    </location>
</feature>
<accession>A0A0K1IWW5</accession>
<dbReference type="PATRIC" id="fig|35746.4.peg.3210"/>
<reference evidence="3" key="1">
    <citation type="journal article" date="2015" name="J. Biotechnol.">
        <title>Complete genome sequence of Haloferax gibbonsii strain ARA6, a potential producer of polyhydroxyalkanoates and halocins isolated from Araruama, Rio de Janeiro, Brasil.</title>
        <authorList>
            <person name="Pinto L.H."/>
            <person name="D'Alincourt Carvalho-Assef A.P."/>
            <person name="Vieira R.P."/>
            <person name="Clementino M.M."/>
            <person name="Albano R.M."/>
        </authorList>
    </citation>
    <scope>NUCLEOTIDE SEQUENCE [LARGE SCALE GENOMIC DNA]</scope>
    <source>
        <strain evidence="3">ARA6</strain>
    </source>
</reference>
<organism evidence="2 3">
    <name type="scientific">Haloferax gibbonsii</name>
    <dbReference type="NCBI Taxonomy" id="35746"/>
    <lineage>
        <taxon>Archaea</taxon>
        <taxon>Methanobacteriati</taxon>
        <taxon>Methanobacteriota</taxon>
        <taxon>Stenosarchaea group</taxon>
        <taxon>Halobacteria</taxon>
        <taxon>Halobacteriales</taxon>
        <taxon>Haloferacaceae</taxon>
        <taxon>Haloferax</taxon>
    </lineage>
</organism>
<feature type="transmembrane region" description="Helical" evidence="1">
    <location>
        <begin position="51"/>
        <end position="73"/>
    </location>
</feature>
<dbReference type="KEGG" id="hgi:ABY42_14930"/>
<dbReference type="RefSeq" id="WP_050459860.1">
    <property type="nucleotide sequence ID" value="NZ_CP011947.1"/>
</dbReference>
<feature type="transmembrane region" description="Helical" evidence="1">
    <location>
        <begin position="27"/>
        <end position="45"/>
    </location>
</feature>
<name>A0A0K1IWW5_HALGI</name>
<evidence type="ECO:0000313" key="2">
    <source>
        <dbReference type="EMBL" id="AKU08966.1"/>
    </source>
</evidence>
<proteinExistence type="predicted"/>
<dbReference type="GeneID" id="25247272"/>
<feature type="transmembrane region" description="Helical" evidence="1">
    <location>
        <begin position="94"/>
        <end position="124"/>
    </location>
</feature>
<dbReference type="Proteomes" id="UP000066124">
    <property type="component" value="Chromosome"/>
</dbReference>
<feature type="transmembrane region" description="Helical" evidence="1">
    <location>
        <begin position="144"/>
        <end position="162"/>
    </location>
</feature>
<dbReference type="EMBL" id="CP011947">
    <property type="protein sequence ID" value="AKU08966.1"/>
    <property type="molecule type" value="Genomic_DNA"/>
</dbReference>
<evidence type="ECO:0000313" key="3">
    <source>
        <dbReference type="Proteomes" id="UP000066124"/>
    </source>
</evidence>
<keyword evidence="1" id="KW-0812">Transmembrane</keyword>
<protein>
    <submittedName>
        <fullName evidence="2">Uncharacterized protein</fullName>
    </submittedName>
</protein>
<keyword evidence="1" id="KW-0472">Membrane</keyword>
<sequence>MSRATTVVRELRPDDSLPSEATELGRLGLFLACLTVASAASYWVALRLRGVPIVGTLASPNVAGLAVPTLVYARHRGVSLSFGLPGRSRLADAAATVLAPALAVVATSVLFAAGFDASLAALLGWTYHPEASVATAAVRTAEDAALAGLGFGILVAAVFDLASSRVGLSSARAVAATAALVTFFRSVLRDAAFTLVVFPKPWRVGVVSLLLVAAVCGCVAVGVTYRSAVERSIRPLSRPTLAPAFAFGLLAVAALGTVFADVPGSVEHALWALAFGVAALGFGRSKSAWVPAAAMALFSLSIRLVGFVELALF</sequence>
<gene>
    <name evidence="2" type="ORF">ABY42_14930</name>
</gene>
<dbReference type="AlphaFoldDB" id="A0A0K1IWW5"/>